<reference evidence="1" key="1">
    <citation type="submission" date="2023-04" db="EMBL/GenBank/DDBJ databases">
        <title>Candida boidinii NBRC 1967.</title>
        <authorList>
            <person name="Ichikawa N."/>
            <person name="Sato H."/>
            <person name="Tonouchi N."/>
        </authorList>
    </citation>
    <scope>NUCLEOTIDE SEQUENCE</scope>
    <source>
        <strain evidence="1">NBRC 1967</strain>
    </source>
</reference>
<evidence type="ECO:0000313" key="1">
    <source>
        <dbReference type="EMBL" id="GME88642.1"/>
    </source>
</evidence>
<keyword evidence="2" id="KW-1185">Reference proteome</keyword>
<dbReference type="Proteomes" id="UP001165101">
    <property type="component" value="Unassembled WGS sequence"/>
</dbReference>
<comment type="caution">
    <text evidence="1">The sequence shown here is derived from an EMBL/GenBank/DDBJ whole genome shotgun (WGS) entry which is preliminary data.</text>
</comment>
<gene>
    <name evidence="1" type="ORF">Cboi01_000100800</name>
</gene>
<sequence>MLLLFLQICFQITLLFNFIKYTDYPIPNVSYLNDIKFYSIFSSLIATLIATGVHYIENYKSYIPNSFLLFYWLIASVLNLFSISNLKLRDNYSGNFFTLICLISANSILLLILETFANPRIDDKVIKKNNPYDYANVFSKITFSWLSPLMSKGYSKFLDQNDLPPLPHFLETDKLSTELENNWKSQLEYTTRPSIVFAIAKSFGAPFLIAGIFKMLQDIIAFIQPQLLKQLILFVNDFCKDPSIPLTKGFMIVFAMFTCSILQTAALHQYFCRVFDFGIKIRSSLTSMIYQKSIVLSQESKQKKSTGDIVNLMSVDTQRLQDLVQNLQIIWSGPFQVVMCLVSLHNLIGNAMWIGVAILVVTVPLNTVIFRFLRILQKQQMKNKDERTSIISEILNNIKSLKLYGWEDPYKAKLNFVRNEKELKNLKKMGTFQACGNFIFNCSPFLVSCSTFAVFVIFSNKPLSTDIVFTSLSLFNLLGFPLAVVPFVIGNIIESQVAIKRLTDFLVSDELERDTAHELPPAQKNGDEAIKVENADFLWSRDPYKVALTNINYTAKKGSLNCIIGKVGSGKSSLLQAILGDLHKTSGLIFRHGNVAYVPQIPWIMNGTIKENILFGCRFDPVFYEQTIKACALTQDLKMFSEGDQTQVGEKGISLSGGQKARLSLARAVYARADLYLIDDALSAVDEHVGKHIVNNVLGPEGLLNSRCIVLATNNLNVLRFSSQITLMVDGKVTEENSYERIMSKADKSSPLFNLLNEFGRKDSTPTRSNNNSQVNLTKTIDLDNSSISSENDDSGDVSSGLDEEIRRVATGSEPIRRASIESFREAIERKEDEENTKKTGFEETHEKGKVKNSIYLTYAKACGYKNVMILLVCILIAMFLSVLANFWLKYWSEINTRLGYNPHAGLYLAIYFCLCLSSSIFTLIQTLVQWIFCSIEGSKYLHSIMVDSVLRAPMSFFETTPIGRILNRFSNDIYKIDENLARVFTMFFSNSIKVSFTILVIIFSTWQFVFFVIPLGLLYRFYQKYYLATSRELRRLDSVSRSPIFAHFQETLNGVATIRAYGQLDRFSFLNKYKMDKNMAAYHPSVSANRWLAVRLEFLGSIIILGASGLLIATLRTGRVTPGLVGLSVSYALQVTQSLNWIVRMTVDIESNIVSVERVVEYSELKSEAPEIIENHRPPEHWPFRGEIEFKNYSTRYRPELDLVLKNITLSINEKEKIGIVGRTGAGKSSLTLALFRIIEAAGGHIEIDNIKTSEIGLSDLRHKLSIIPQDSQVFEGTIRDNLDPTNIFTDEEIWKALELSHLKTHVLKMFSELESNNKANEDNDGKPKEIVTDALQVKLSEGGSDLSVGQRQLICLARALLIESHVLVLDEATAAVDVETDSIIQTTIRSEFKDRTILTIAHRLNTIIDSDRILVLEKGEIAEFDTPANLLKKKDSLFYSLCKEGGLVNDDEEIDQTLLKQ</sequence>
<accession>A0ACB5THZ1</accession>
<proteinExistence type="predicted"/>
<protein>
    <submittedName>
        <fullName evidence="1">Unnamed protein product</fullName>
    </submittedName>
</protein>
<evidence type="ECO:0000313" key="2">
    <source>
        <dbReference type="Proteomes" id="UP001165101"/>
    </source>
</evidence>
<name>A0ACB5THZ1_CANBO</name>
<dbReference type="EMBL" id="BSXV01000331">
    <property type="protein sequence ID" value="GME88642.1"/>
    <property type="molecule type" value="Genomic_DNA"/>
</dbReference>
<organism evidence="1 2">
    <name type="scientific">Candida boidinii</name>
    <name type="common">Yeast</name>
    <dbReference type="NCBI Taxonomy" id="5477"/>
    <lineage>
        <taxon>Eukaryota</taxon>
        <taxon>Fungi</taxon>
        <taxon>Dikarya</taxon>
        <taxon>Ascomycota</taxon>
        <taxon>Saccharomycotina</taxon>
        <taxon>Pichiomycetes</taxon>
        <taxon>Pichiales</taxon>
        <taxon>Pichiaceae</taxon>
        <taxon>Ogataea</taxon>
        <taxon>Ogataea/Candida clade</taxon>
    </lineage>
</organism>